<reference evidence="2 3" key="1">
    <citation type="submission" date="2019-03" db="EMBL/GenBank/DDBJ databases">
        <title>Arthrobacter sp. nov., an bacterium isolated from biocrust in Mu Us Desert.</title>
        <authorList>
            <person name="Lixiong L."/>
        </authorList>
    </citation>
    <scope>NUCLEOTIDE SEQUENCE [LARGE SCALE GENOMIC DNA]</scope>
    <source>
        <strain evidence="2 3">SLN-3</strain>
    </source>
</reference>
<feature type="transmembrane region" description="Helical" evidence="1">
    <location>
        <begin position="48"/>
        <end position="68"/>
    </location>
</feature>
<feature type="transmembrane region" description="Helical" evidence="1">
    <location>
        <begin position="152"/>
        <end position="173"/>
    </location>
</feature>
<keyword evidence="1" id="KW-0472">Membrane</keyword>
<keyword evidence="3" id="KW-1185">Reference proteome</keyword>
<keyword evidence="1" id="KW-1133">Transmembrane helix</keyword>
<sequence length="184" mass="19502">MTDLGIGAAVQHYFLVVFPSTVGVALVLGFALAAVWPEPEQDFLRSGMYLGLLLAGIATLIIGVLYGIKKVGPSVQPRRMGVTVGLSTDEAKYVRRQVLAGKPSDLEKLSVLRGAAVQIREGLARQLLTAPGLLALLSGQAVSRGITSAVDVVMILLLLAMVVLIGFVARQFLRTGTFLNSTRS</sequence>
<dbReference type="RefSeq" id="WP_133404759.1">
    <property type="nucleotide sequence ID" value="NZ_SMTK01000005.1"/>
</dbReference>
<dbReference type="EMBL" id="SMTK01000005">
    <property type="protein sequence ID" value="TDK24075.1"/>
    <property type="molecule type" value="Genomic_DNA"/>
</dbReference>
<accession>A0A4R5TN21</accession>
<evidence type="ECO:0000313" key="2">
    <source>
        <dbReference type="EMBL" id="TDK24075.1"/>
    </source>
</evidence>
<gene>
    <name evidence="2" type="ORF">E2F48_14935</name>
</gene>
<dbReference type="AlphaFoldDB" id="A0A4R5TN21"/>
<feature type="transmembrane region" description="Helical" evidence="1">
    <location>
        <begin position="12"/>
        <end position="36"/>
    </location>
</feature>
<comment type="caution">
    <text evidence="2">The sequence shown here is derived from an EMBL/GenBank/DDBJ whole genome shotgun (WGS) entry which is preliminary data.</text>
</comment>
<keyword evidence="1" id="KW-0812">Transmembrane</keyword>
<protein>
    <submittedName>
        <fullName evidence="2">Uncharacterized protein</fullName>
    </submittedName>
</protein>
<evidence type="ECO:0000313" key="3">
    <source>
        <dbReference type="Proteomes" id="UP000295411"/>
    </source>
</evidence>
<name>A0A4R5TN21_9MICC</name>
<proteinExistence type="predicted"/>
<organism evidence="2 3">
    <name type="scientific">Arthrobacter crusticola</name>
    <dbReference type="NCBI Taxonomy" id="2547960"/>
    <lineage>
        <taxon>Bacteria</taxon>
        <taxon>Bacillati</taxon>
        <taxon>Actinomycetota</taxon>
        <taxon>Actinomycetes</taxon>
        <taxon>Micrococcales</taxon>
        <taxon>Micrococcaceae</taxon>
        <taxon>Arthrobacter</taxon>
    </lineage>
</organism>
<evidence type="ECO:0000256" key="1">
    <source>
        <dbReference type="SAM" id="Phobius"/>
    </source>
</evidence>
<dbReference type="Proteomes" id="UP000295411">
    <property type="component" value="Unassembled WGS sequence"/>
</dbReference>